<evidence type="ECO:0000256" key="5">
    <source>
        <dbReference type="ARBA" id="ARBA00022741"/>
    </source>
</evidence>
<dbReference type="InterPro" id="IPR017871">
    <property type="entry name" value="ABC_transporter-like_CS"/>
</dbReference>
<evidence type="ECO:0000256" key="3">
    <source>
        <dbReference type="ARBA" id="ARBA00022448"/>
    </source>
</evidence>
<dbReference type="NCBIfam" id="TIGR01727">
    <property type="entry name" value="oligo_HPY"/>
    <property type="match status" value="1"/>
</dbReference>
<evidence type="ECO:0000313" key="9">
    <source>
        <dbReference type="EMBL" id="WAH41511.1"/>
    </source>
</evidence>
<keyword evidence="6 9" id="KW-0067">ATP-binding</keyword>
<dbReference type="PROSITE" id="PS00211">
    <property type="entry name" value="ABC_TRANSPORTER_1"/>
    <property type="match status" value="1"/>
</dbReference>
<dbReference type="Gene3D" id="3.40.50.300">
    <property type="entry name" value="P-loop containing nucleotide triphosphate hydrolases"/>
    <property type="match status" value="1"/>
</dbReference>
<keyword evidence="7" id="KW-0472">Membrane</keyword>
<dbReference type="InterPro" id="IPR003439">
    <property type="entry name" value="ABC_transporter-like_ATP-bd"/>
</dbReference>
<dbReference type="Pfam" id="PF08352">
    <property type="entry name" value="oligo_HPY"/>
    <property type="match status" value="1"/>
</dbReference>
<comment type="subcellular location">
    <subcellularLocation>
        <location evidence="1">Cell membrane</location>
        <topology evidence="1">Peripheral membrane protein</topology>
    </subcellularLocation>
</comment>
<accession>A0ABY6ZH21</accession>
<dbReference type="Pfam" id="PF00005">
    <property type="entry name" value="ABC_tran"/>
    <property type="match status" value="1"/>
</dbReference>
<dbReference type="InterPro" id="IPR013563">
    <property type="entry name" value="Oligopep_ABC_C"/>
</dbReference>
<dbReference type="InterPro" id="IPR003593">
    <property type="entry name" value="AAA+_ATPase"/>
</dbReference>
<gene>
    <name evidence="9" type="ORF">NZD89_25265</name>
</gene>
<keyword evidence="10" id="KW-1185">Reference proteome</keyword>
<dbReference type="PANTHER" id="PTHR43297:SF2">
    <property type="entry name" value="DIPEPTIDE TRANSPORT ATP-BINDING PROTEIN DPPD"/>
    <property type="match status" value="1"/>
</dbReference>
<dbReference type="GO" id="GO:0005524">
    <property type="term" value="F:ATP binding"/>
    <property type="evidence" value="ECO:0007669"/>
    <property type="project" value="UniProtKB-KW"/>
</dbReference>
<dbReference type="SUPFAM" id="SSF52540">
    <property type="entry name" value="P-loop containing nucleoside triphosphate hydrolases"/>
    <property type="match status" value="1"/>
</dbReference>
<evidence type="ECO:0000256" key="4">
    <source>
        <dbReference type="ARBA" id="ARBA00022475"/>
    </source>
</evidence>
<dbReference type="EMBL" id="CP104067">
    <property type="protein sequence ID" value="WAH41511.1"/>
    <property type="molecule type" value="Genomic_DNA"/>
</dbReference>
<dbReference type="Proteomes" id="UP001164761">
    <property type="component" value="Chromosome"/>
</dbReference>
<evidence type="ECO:0000256" key="2">
    <source>
        <dbReference type="ARBA" id="ARBA00005417"/>
    </source>
</evidence>
<dbReference type="InterPro" id="IPR027417">
    <property type="entry name" value="P-loop_NTPase"/>
</dbReference>
<organism evidence="9 10">
    <name type="scientific">Alicyclobacillus fastidiosus</name>
    <dbReference type="NCBI Taxonomy" id="392011"/>
    <lineage>
        <taxon>Bacteria</taxon>
        <taxon>Bacillati</taxon>
        <taxon>Bacillota</taxon>
        <taxon>Bacilli</taxon>
        <taxon>Bacillales</taxon>
        <taxon>Alicyclobacillaceae</taxon>
        <taxon>Alicyclobacillus</taxon>
    </lineage>
</organism>
<evidence type="ECO:0000259" key="8">
    <source>
        <dbReference type="PROSITE" id="PS50893"/>
    </source>
</evidence>
<dbReference type="PANTHER" id="PTHR43297">
    <property type="entry name" value="OLIGOPEPTIDE TRANSPORT ATP-BINDING PROTEIN APPD"/>
    <property type="match status" value="1"/>
</dbReference>
<evidence type="ECO:0000256" key="7">
    <source>
        <dbReference type="ARBA" id="ARBA00023136"/>
    </source>
</evidence>
<comment type="similarity">
    <text evidence="2">Belongs to the ABC transporter superfamily.</text>
</comment>
<name>A0ABY6ZH21_9BACL</name>
<keyword evidence="4" id="KW-1003">Cell membrane</keyword>
<evidence type="ECO:0000256" key="6">
    <source>
        <dbReference type="ARBA" id="ARBA00022840"/>
    </source>
</evidence>
<reference evidence="9" key="1">
    <citation type="submission" date="2022-08" db="EMBL/GenBank/DDBJ databases">
        <title>Alicyclobacillus fastidiosus DSM 17978, complete genome.</title>
        <authorList>
            <person name="Wang Q."/>
            <person name="Cai R."/>
            <person name="Wang Z."/>
        </authorList>
    </citation>
    <scope>NUCLEOTIDE SEQUENCE</scope>
    <source>
        <strain evidence="9">DSM 17978</strain>
    </source>
</reference>
<dbReference type="SMART" id="SM00382">
    <property type="entry name" value="AAA"/>
    <property type="match status" value="1"/>
</dbReference>
<keyword evidence="3" id="KW-0813">Transport</keyword>
<proteinExistence type="inferred from homology"/>
<dbReference type="RefSeq" id="WP_268005419.1">
    <property type="nucleotide sequence ID" value="NZ_BSUT01000001.1"/>
</dbReference>
<protein>
    <submittedName>
        <fullName evidence="9">ABC transporter ATP-binding protein</fullName>
    </submittedName>
</protein>
<evidence type="ECO:0000256" key="1">
    <source>
        <dbReference type="ARBA" id="ARBA00004202"/>
    </source>
</evidence>
<dbReference type="CDD" id="cd03257">
    <property type="entry name" value="ABC_NikE_OppD_transporters"/>
    <property type="match status" value="1"/>
</dbReference>
<dbReference type="PROSITE" id="PS50893">
    <property type="entry name" value="ABC_TRANSPORTER_2"/>
    <property type="match status" value="1"/>
</dbReference>
<keyword evidence="5" id="KW-0547">Nucleotide-binding</keyword>
<feature type="domain" description="ABC transporter" evidence="8">
    <location>
        <begin position="7"/>
        <end position="254"/>
    </location>
</feature>
<sequence length="324" mass="35574">MHPLLQVKKLNIQFHTDEVRVNAINGVDLTVPAGRAVAIVGESGSGKSTVMMAVPRLLPGNAIVDGEILFDGRDTVKLSEKDLRALRGREIGVIFQNPTAYLNPTKTIGQQLIEPLLYHHMASAKAAKQQAISLLDQVGIADPEARFNMYPFEFSGGMLQRVMIAIALIASPKLLIADEPTTALDVTIQADILVLLKKLQRERGMSLVFVTHDLAVAAQLCDEVYVMYGGMVMEHLLVKSLVHESKHPYLRGLMQSIPRLDGPVERLPYIPGNPINTTQPMPKGCIFQERCHARMPVCDERPPLVGCAEHHEVACWLAQNGGIS</sequence>
<dbReference type="InterPro" id="IPR050388">
    <property type="entry name" value="ABC_Ni/Peptide_Import"/>
</dbReference>
<evidence type="ECO:0000313" key="10">
    <source>
        <dbReference type="Proteomes" id="UP001164761"/>
    </source>
</evidence>